<evidence type="ECO:0000313" key="2">
    <source>
        <dbReference type="EMBL" id="NMM03688.1"/>
    </source>
</evidence>
<feature type="transmembrane region" description="Helical" evidence="1">
    <location>
        <begin position="259"/>
        <end position="280"/>
    </location>
</feature>
<gene>
    <name evidence="2" type="ORF">HHL24_38180</name>
</gene>
<feature type="transmembrane region" description="Helical" evidence="1">
    <location>
        <begin position="26"/>
        <end position="47"/>
    </location>
</feature>
<accession>A0A848IMX1</accession>
<reference evidence="2 3" key="1">
    <citation type="submission" date="2020-04" db="EMBL/GenBank/DDBJ databases">
        <title>Paraburkholderia sp. RP-4-7 isolated from soil.</title>
        <authorList>
            <person name="Dahal R.H."/>
        </authorList>
    </citation>
    <scope>NUCLEOTIDE SEQUENCE [LARGE SCALE GENOMIC DNA]</scope>
    <source>
        <strain evidence="2 3">RP-4-7</strain>
    </source>
</reference>
<feature type="transmembrane region" description="Helical" evidence="1">
    <location>
        <begin position="59"/>
        <end position="77"/>
    </location>
</feature>
<dbReference type="AlphaFoldDB" id="A0A848IMX1"/>
<keyword evidence="1" id="KW-1133">Transmembrane helix</keyword>
<dbReference type="RefSeq" id="WP_169490480.1">
    <property type="nucleotide sequence ID" value="NZ_JABBGJ010000058.1"/>
</dbReference>
<protein>
    <submittedName>
        <fullName evidence="2">Uncharacterized protein</fullName>
    </submittedName>
</protein>
<name>A0A848IMX1_9BURK</name>
<proteinExistence type="predicted"/>
<feature type="transmembrane region" description="Helical" evidence="1">
    <location>
        <begin position="186"/>
        <end position="210"/>
    </location>
</feature>
<keyword evidence="1" id="KW-0812">Transmembrane</keyword>
<dbReference type="Proteomes" id="UP000544134">
    <property type="component" value="Unassembled WGS sequence"/>
</dbReference>
<dbReference type="EMBL" id="JABBGJ010000058">
    <property type="protein sequence ID" value="NMM03688.1"/>
    <property type="molecule type" value="Genomic_DNA"/>
</dbReference>
<evidence type="ECO:0000313" key="3">
    <source>
        <dbReference type="Proteomes" id="UP000544134"/>
    </source>
</evidence>
<keyword evidence="1" id="KW-0472">Membrane</keyword>
<evidence type="ECO:0000256" key="1">
    <source>
        <dbReference type="SAM" id="Phobius"/>
    </source>
</evidence>
<organism evidence="2 3">
    <name type="scientific">Paraburkholderia polaris</name>
    <dbReference type="NCBI Taxonomy" id="2728848"/>
    <lineage>
        <taxon>Bacteria</taxon>
        <taxon>Pseudomonadati</taxon>
        <taxon>Pseudomonadota</taxon>
        <taxon>Betaproteobacteria</taxon>
        <taxon>Burkholderiales</taxon>
        <taxon>Burkholderiaceae</taxon>
        <taxon>Paraburkholderia</taxon>
    </lineage>
</organism>
<comment type="caution">
    <text evidence="2">The sequence shown here is derived from an EMBL/GenBank/DDBJ whole genome shotgun (WGS) entry which is preliminary data.</text>
</comment>
<sequence length="360" mass="39627">MAASVSYNGAADAFQITFSTGYRVRFFIINILLLVLALLVLIAPLIVAIRGGGLFGTRWFWLPAALGMSALVLRRILIAGLTAPPIIVDRSGNVRHGFQRVQFGDRPGVILTGPAAEFDEPIGFHRRGVRLNSSIILVGPHGARFVIYTSKDVHTVRHIFGGIRGWLGATNRRVVPQTSVPVGRRLLFGLVAVGSVSIVDLLVLVSDYLLFYPAYIGAWALGASVLATACLIQFAVVVRRRNWPVQALRVPGVLRAAHTLVVGMFISCVAAVFFHLANLIEFRWTPGQVRAVQTFVLRSETSTKGCRTPVYLLEPTLKREIRFCGTGSRNDWQVGQRVEIDEYVNRFGVRLTGVRVLNIE</sequence>
<keyword evidence="3" id="KW-1185">Reference proteome</keyword>
<feature type="transmembrane region" description="Helical" evidence="1">
    <location>
        <begin position="216"/>
        <end position="238"/>
    </location>
</feature>